<organism evidence="1 2">
    <name type="scientific">Schistosoma mattheei</name>
    <dbReference type="NCBI Taxonomy" id="31246"/>
    <lineage>
        <taxon>Eukaryota</taxon>
        <taxon>Metazoa</taxon>
        <taxon>Spiralia</taxon>
        <taxon>Lophotrochozoa</taxon>
        <taxon>Platyhelminthes</taxon>
        <taxon>Trematoda</taxon>
        <taxon>Digenea</taxon>
        <taxon>Strigeidida</taxon>
        <taxon>Schistosomatoidea</taxon>
        <taxon>Schistosomatidae</taxon>
        <taxon>Schistosoma</taxon>
    </lineage>
</organism>
<dbReference type="Proteomes" id="UP000269396">
    <property type="component" value="Unassembled WGS sequence"/>
</dbReference>
<dbReference type="AlphaFoldDB" id="A0A183PCI4"/>
<keyword evidence="2" id="KW-1185">Reference proteome</keyword>
<sequence>MRIPWIQNHQSIFQNKEGWNHNEYYPVLCTH</sequence>
<gene>
    <name evidence="1" type="ORF">SMTD_LOCUS12068</name>
</gene>
<name>A0A183PCI4_9TREM</name>
<proteinExistence type="predicted"/>
<dbReference type="EMBL" id="UZAL01032076">
    <property type="protein sequence ID" value="VDP59981.1"/>
    <property type="molecule type" value="Genomic_DNA"/>
</dbReference>
<evidence type="ECO:0000313" key="2">
    <source>
        <dbReference type="Proteomes" id="UP000269396"/>
    </source>
</evidence>
<protein>
    <submittedName>
        <fullName evidence="1">Uncharacterized protein</fullName>
    </submittedName>
</protein>
<accession>A0A183PCI4</accession>
<reference evidence="1 2" key="1">
    <citation type="submission" date="2018-11" db="EMBL/GenBank/DDBJ databases">
        <authorList>
            <consortium name="Pathogen Informatics"/>
        </authorList>
    </citation>
    <scope>NUCLEOTIDE SEQUENCE [LARGE SCALE GENOMIC DNA]</scope>
    <source>
        <strain>Denwood</strain>
        <strain evidence="2">Zambia</strain>
    </source>
</reference>
<evidence type="ECO:0000313" key="1">
    <source>
        <dbReference type="EMBL" id="VDP59981.1"/>
    </source>
</evidence>